<dbReference type="GO" id="GO:0005516">
    <property type="term" value="F:calmodulin binding"/>
    <property type="evidence" value="ECO:0007669"/>
    <property type="project" value="InterPro"/>
</dbReference>
<feature type="domain" description="Calmodulin binding protein central" evidence="3">
    <location>
        <begin position="247"/>
        <end position="274"/>
    </location>
</feature>
<accession>A0A444YJJ5</accession>
<gene>
    <name evidence="4" type="ORF">Ahy_B06g080955</name>
</gene>
<evidence type="ECO:0008006" key="6">
    <source>
        <dbReference type="Google" id="ProtNLM"/>
    </source>
</evidence>
<protein>
    <recommendedName>
        <fullName evidence="6">Calmodulin-binding protein</fullName>
    </recommendedName>
</protein>
<feature type="domain" description="Calmodulin binding protein-like N-terminal" evidence="2">
    <location>
        <begin position="88"/>
        <end position="233"/>
    </location>
</feature>
<evidence type="ECO:0000259" key="3">
    <source>
        <dbReference type="Pfam" id="PF20451"/>
    </source>
</evidence>
<evidence type="ECO:0000256" key="1">
    <source>
        <dbReference type="SAM" id="MobiDB-lite"/>
    </source>
</evidence>
<dbReference type="EMBL" id="SDMP01000016">
    <property type="protein sequence ID" value="RYR02130.1"/>
    <property type="molecule type" value="Genomic_DNA"/>
</dbReference>
<dbReference type="STRING" id="3818.A0A444YJJ5"/>
<dbReference type="InterPro" id="IPR046830">
    <property type="entry name" value="Calmod_bind_M"/>
</dbReference>
<dbReference type="Proteomes" id="UP000289738">
    <property type="component" value="Chromosome B06"/>
</dbReference>
<dbReference type="AlphaFoldDB" id="A0A444YJJ5"/>
<name>A0A444YJJ5_ARAHY</name>
<dbReference type="PANTHER" id="PTHR31713:SF92">
    <property type="entry name" value="CALMODULIN-BINDING PROTEIN"/>
    <property type="match status" value="1"/>
</dbReference>
<evidence type="ECO:0000313" key="4">
    <source>
        <dbReference type="EMBL" id="RYR02130.1"/>
    </source>
</evidence>
<keyword evidence="5" id="KW-1185">Reference proteome</keyword>
<dbReference type="InterPro" id="IPR046831">
    <property type="entry name" value="Calmodulin_bind_N"/>
</dbReference>
<comment type="caution">
    <text evidence="4">The sequence shown here is derived from an EMBL/GenBank/DDBJ whole genome shotgun (WGS) entry which is preliminary data.</text>
</comment>
<dbReference type="GO" id="GO:0003700">
    <property type="term" value="F:DNA-binding transcription factor activity"/>
    <property type="evidence" value="ECO:0007669"/>
    <property type="project" value="TreeGrafter"/>
</dbReference>
<proteinExistence type="predicted"/>
<dbReference type="PANTHER" id="PTHR31713">
    <property type="entry name" value="OS02G0177800 PROTEIN"/>
    <property type="match status" value="1"/>
</dbReference>
<organism evidence="4 5">
    <name type="scientific">Arachis hypogaea</name>
    <name type="common">Peanut</name>
    <dbReference type="NCBI Taxonomy" id="3818"/>
    <lineage>
        <taxon>Eukaryota</taxon>
        <taxon>Viridiplantae</taxon>
        <taxon>Streptophyta</taxon>
        <taxon>Embryophyta</taxon>
        <taxon>Tracheophyta</taxon>
        <taxon>Spermatophyta</taxon>
        <taxon>Magnoliopsida</taxon>
        <taxon>eudicotyledons</taxon>
        <taxon>Gunneridae</taxon>
        <taxon>Pentapetalae</taxon>
        <taxon>rosids</taxon>
        <taxon>fabids</taxon>
        <taxon>Fabales</taxon>
        <taxon>Fabaceae</taxon>
        <taxon>Papilionoideae</taxon>
        <taxon>50 kb inversion clade</taxon>
        <taxon>dalbergioids sensu lato</taxon>
        <taxon>Dalbergieae</taxon>
        <taxon>Pterocarpus clade</taxon>
        <taxon>Arachis</taxon>
    </lineage>
</organism>
<evidence type="ECO:0000313" key="5">
    <source>
        <dbReference type="Proteomes" id="UP000289738"/>
    </source>
</evidence>
<dbReference type="InterPro" id="IPR012416">
    <property type="entry name" value="CBP60"/>
</dbReference>
<dbReference type="GO" id="GO:0043565">
    <property type="term" value="F:sequence-specific DNA binding"/>
    <property type="evidence" value="ECO:0007669"/>
    <property type="project" value="TreeGrafter"/>
</dbReference>
<dbReference type="Pfam" id="PF20451">
    <property type="entry name" value="Calmod_bind_M"/>
    <property type="match status" value="1"/>
</dbReference>
<dbReference type="Pfam" id="PF07887">
    <property type="entry name" value="Calmodulin_bind"/>
    <property type="match status" value="1"/>
</dbReference>
<evidence type="ECO:0000259" key="2">
    <source>
        <dbReference type="Pfam" id="PF07887"/>
    </source>
</evidence>
<dbReference type="GO" id="GO:0080142">
    <property type="term" value="P:regulation of salicylic acid biosynthetic process"/>
    <property type="evidence" value="ECO:0007669"/>
    <property type="project" value="TreeGrafter"/>
</dbReference>
<sequence length="343" mass="38565">MDSTREYESAAAHQHSKRRREEDTHQQQPDKFIVTGGKYLRFALDIEKEVVPYVAKFVQNLLREEMEALLTSRQTMNETGAHVVKSFELVFKNDLPATVFTHSNIKAKDGSPIQIALYDTRSQLIVTDDPLLSSIKVKICVLNGEFGGDENENWSTTEFKANISRERENRSKLLKGDTVITLNNGVGYIGKIMFTDNSKCTWSRHFRLGAIVSSTSHQATIKEAISNPFIVKDSRGELNQKQYPPCLNDEVYRLENISKGGKIHERLLEIGIKTKFGKFSTKLKGTIDHANTYTTEEVMISYGAGQLEKRRQDCGQPSTSTSDIGETAYNNQFGLAELLSSGI</sequence>
<feature type="region of interest" description="Disordered" evidence="1">
    <location>
        <begin position="1"/>
        <end position="30"/>
    </location>
</feature>
<reference evidence="4 5" key="1">
    <citation type="submission" date="2019-01" db="EMBL/GenBank/DDBJ databases">
        <title>Sequencing of cultivated peanut Arachis hypogaea provides insights into genome evolution and oil improvement.</title>
        <authorList>
            <person name="Chen X."/>
        </authorList>
    </citation>
    <scope>NUCLEOTIDE SEQUENCE [LARGE SCALE GENOMIC DNA]</scope>
    <source>
        <strain evidence="5">cv. Fuhuasheng</strain>
        <tissue evidence="4">Leaves</tissue>
    </source>
</reference>
<dbReference type="GO" id="GO:0005634">
    <property type="term" value="C:nucleus"/>
    <property type="evidence" value="ECO:0007669"/>
    <property type="project" value="TreeGrafter"/>
</dbReference>